<evidence type="ECO:0000259" key="17">
    <source>
        <dbReference type="PROSITE" id="PS50857"/>
    </source>
</evidence>
<keyword evidence="6 15" id="KW-0479">Metal-binding</keyword>
<keyword evidence="4 14" id="KW-0679">Respiratory chain</keyword>
<evidence type="ECO:0000256" key="1">
    <source>
        <dbReference type="ARBA" id="ARBA00004141"/>
    </source>
</evidence>
<proteinExistence type="inferred from homology"/>
<evidence type="ECO:0000256" key="7">
    <source>
        <dbReference type="ARBA" id="ARBA00022967"/>
    </source>
</evidence>
<organism evidence="18 19">
    <name type="scientific">Candidatus Segetimicrobium genomatis</name>
    <dbReference type="NCBI Taxonomy" id="2569760"/>
    <lineage>
        <taxon>Bacteria</taxon>
        <taxon>Bacillati</taxon>
        <taxon>Candidatus Sysuimicrobiota</taxon>
        <taxon>Candidatus Sysuimicrobiia</taxon>
        <taxon>Candidatus Sysuimicrobiales</taxon>
        <taxon>Candidatus Segetimicrobiaceae</taxon>
        <taxon>Candidatus Segetimicrobium</taxon>
    </lineage>
</organism>
<dbReference type="CDD" id="cd13919">
    <property type="entry name" value="CuRO_HCO_II_like_5"/>
    <property type="match status" value="1"/>
</dbReference>
<dbReference type="Proteomes" id="UP000318509">
    <property type="component" value="Unassembled WGS sequence"/>
</dbReference>
<comment type="cofactor">
    <cofactor evidence="15">
        <name>Cu cation</name>
        <dbReference type="ChEBI" id="CHEBI:23378"/>
    </cofactor>
    <text evidence="15">Binds a copper A center.</text>
</comment>
<evidence type="ECO:0000256" key="4">
    <source>
        <dbReference type="ARBA" id="ARBA00022660"/>
    </source>
</evidence>
<dbReference type="GO" id="GO:0005886">
    <property type="term" value="C:plasma membrane"/>
    <property type="evidence" value="ECO:0007669"/>
    <property type="project" value="UniProtKB-SubCell"/>
</dbReference>
<name>A0A537KDG7_9BACT</name>
<evidence type="ECO:0000256" key="16">
    <source>
        <dbReference type="SAM" id="Phobius"/>
    </source>
</evidence>
<dbReference type="SUPFAM" id="SSF49503">
    <property type="entry name" value="Cupredoxins"/>
    <property type="match status" value="1"/>
</dbReference>
<evidence type="ECO:0000256" key="5">
    <source>
        <dbReference type="ARBA" id="ARBA00022692"/>
    </source>
</evidence>
<dbReference type="GO" id="GO:0005507">
    <property type="term" value="F:copper ion binding"/>
    <property type="evidence" value="ECO:0007669"/>
    <property type="project" value="InterPro"/>
</dbReference>
<dbReference type="InterPro" id="IPR008972">
    <property type="entry name" value="Cupredoxin"/>
</dbReference>
<dbReference type="InterPro" id="IPR001505">
    <property type="entry name" value="Copper_CuA"/>
</dbReference>
<dbReference type="InterPro" id="IPR002429">
    <property type="entry name" value="CcO_II-like_C"/>
</dbReference>
<comment type="function">
    <text evidence="12 15">Subunits I and II form the functional core of the enzyme complex. Electrons originating in cytochrome c are transferred via heme a and Cu(A) to the binuclear center formed by heme a3 and Cu(B).</text>
</comment>
<dbReference type="Pfam" id="PF02790">
    <property type="entry name" value="COX2_TM"/>
    <property type="match status" value="1"/>
</dbReference>
<evidence type="ECO:0000256" key="15">
    <source>
        <dbReference type="RuleBase" id="RU004024"/>
    </source>
</evidence>
<feature type="transmembrane region" description="Helical" evidence="16">
    <location>
        <begin position="100"/>
        <end position="121"/>
    </location>
</feature>
<evidence type="ECO:0000313" key="18">
    <source>
        <dbReference type="EMBL" id="TMI93829.1"/>
    </source>
</evidence>
<evidence type="ECO:0000256" key="9">
    <source>
        <dbReference type="ARBA" id="ARBA00022989"/>
    </source>
</evidence>
<evidence type="ECO:0000256" key="14">
    <source>
        <dbReference type="RuleBase" id="RU000456"/>
    </source>
</evidence>
<sequence length="275" mass="30406">MPPQGEVRDERQAGLWAGILVLFILVAGVVSFVIARSQWWLQPLASVQGKVIDEYFDWILYATAIGFVAVHLFLAAALIRFAARGGERAAHWHEHLGAELTWTLVPGAAFVILGILGVFTWSGIYSAPPSNAEVVEVTGKQFFWYIRYPGQDGRFARTDPRLISQSNPLGMDPADPAARTNVVLVNELHMVTGRPVEIRVRSLDVIHSFFLPNFRVKQDAVPGRTVGIWFTPDQPGTYSIACAQLCGTGHYTMRGNVTVESQAAFDTWLQQQAAQ</sequence>
<dbReference type="GO" id="GO:0042773">
    <property type="term" value="P:ATP synthesis coupled electron transport"/>
    <property type="evidence" value="ECO:0007669"/>
    <property type="project" value="TreeGrafter"/>
</dbReference>
<dbReference type="PROSITE" id="PS50857">
    <property type="entry name" value="COX2_CUA"/>
    <property type="match status" value="1"/>
</dbReference>
<comment type="similarity">
    <text evidence="2 14">Belongs to the cytochrome c oxidase subunit 2 family.</text>
</comment>
<dbReference type="InterPro" id="IPR045187">
    <property type="entry name" value="CcO_II"/>
</dbReference>
<dbReference type="Gene3D" id="1.10.287.90">
    <property type="match status" value="1"/>
</dbReference>
<evidence type="ECO:0000256" key="3">
    <source>
        <dbReference type="ARBA" id="ARBA00022448"/>
    </source>
</evidence>
<gene>
    <name evidence="18" type="ORF">E6H00_00665</name>
</gene>
<feature type="domain" description="Cytochrome oxidase subunit II copper A binding" evidence="17">
    <location>
        <begin position="130"/>
        <end position="271"/>
    </location>
</feature>
<keyword evidence="11 16" id="KW-0472">Membrane</keyword>
<comment type="caution">
    <text evidence="18">The sequence shown here is derived from an EMBL/GenBank/DDBJ whole genome shotgun (WGS) entry which is preliminary data.</text>
</comment>
<dbReference type="InterPro" id="IPR011759">
    <property type="entry name" value="Cyt_c_oxidase_su2_TM_dom"/>
</dbReference>
<evidence type="ECO:0000256" key="13">
    <source>
        <dbReference type="ARBA" id="ARBA00047816"/>
    </source>
</evidence>
<reference evidence="18 19" key="1">
    <citation type="journal article" date="2019" name="Nat. Microbiol.">
        <title>Mediterranean grassland soil C-N compound turnover is dependent on rainfall and depth, and is mediated by genomically divergent microorganisms.</title>
        <authorList>
            <person name="Diamond S."/>
            <person name="Andeer P.F."/>
            <person name="Li Z."/>
            <person name="Crits-Christoph A."/>
            <person name="Burstein D."/>
            <person name="Anantharaman K."/>
            <person name="Lane K.R."/>
            <person name="Thomas B.C."/>
            <person name="Pan C."/>
            <person name="Northen T.R."/>
            <person name="Banfield J.F."/>
        </authorList>
    </citation>
    <scope>NUCLEOTIDE SEQUENCE [LARGE SCALE GENOMIC DNA]</scope>
    <source>
        <strain evidence="18">NP_3</strain>
    </source>
</reference>
<evidence type="ECO:0000256" key="8">
    <source>
        <dbReference type="ARBA" id="ARBA00022982"/>
    </source>
</evidence>
<dbReference type="AlphaFoldDB" id="A0A537KDG7"/>
<keyword evidence="3 14" id="KW-0813">Transport</keyword>
<evidence type="ECO:0000256" key="6">
    <source>
        <dbReference type="ARBA" id="ARBA00022723"/>
    </source>
</evidence>
<dbReference type="InterPro" id="IPR036257">
    <property type="entry name" value="Cyt_c_oxidase_su2_TM_sf"/>
</dbReference>
<protein>
    <recommendedName>
        <fullName evidence="15">Cytochrome c oxidase subunit 2</fullName>
        <ecNumber evidence="15">7.1.1.9</ecNumber>
    </recommendedName>
</protein>
<comment type="catalytic activity">
    <reaction evidence="13 15">
        <text>4 Fe(II)-[cytochrome c] + O2 + 8 H(+)(in) = 4 Fe(III)-[cytochrome c] + 2 H2O + 4 H(+)(out)</text>
        <dbReference type="Rhea" id="RHEA:11436"/>
        <dbReference type="Rhea" id="RHEA-COMP:10350"/>
        <dbReference type="Rhea" id="RHEA-COMP:14399"/>
        <dbReference type="ChEBI" id="CHEBI:15377"/>
        <dbReference type="ChEBI" id="CHEBI:15378"/>
        <dbReference type="ChEBI" id="CHEBI:15379"/>
        <dbReference type="ChEBI" id="CHEBI:29033"/>
        <dbReference type="ChEBI" id="CHEBI:29034"/>
        <dbReference type="EC" id="7.1.1.9"/>
    </reaction>
</comment>
<evidence type="ECO:0000313" key="19">
    <source>
        <dbReference type="Proteomes" id="UP000318509"/>
    </source>
</evidence>
<dbReference type="PANTHER" id="PTHR22888:SF9">
    <property type="entry name" value="CYTOCHROME C OXIDASE SUBUNIT 2"/>
    <property type="match status" value="1"/>
</dbReference>
<accession>A0A537KDG7</accession>
<dbReference type="Pfam" id="PF00116">
    <property type="entry name" value="COX2"/>
    <property type="match status" value="1"/>
</dbReference>
<dbReference type="PANTHER" id="PTHR22888">
    <property type="entry name" value="CYTOCHROME C OXIDASE, SUBUNIT II"/>
    <property type="match status" value="1"/>
</dbReference>
<feature type="transmembrane region" description="Helical" evidence="16">
    <location>
        <begin position="55"/>
        <end position="79"/>
    </location>
</feature>
<evidence type="ECO:0000256" key="12">
    <source>
        <dbReference type="ARBA" id="ARBA00024688"/>
    </source>
</evidence>
<dbReference type="PRINTS" id="PR01166">
    <property type="entry name" value="CYCOXIDASEII"/>
</dbReference>
<dbReference type="SUPFAM" id="SSF81464">
    <property type="entry name" value="Cytochrome c oxidase subunit II-like, transmembrane region"/>
    <property type="match status" value="1"/>
</dbReference>
<keyword evidence="10 15" id="KW-0186">Copper</keyword>
<dbReference type="GO" id="GO:0004129">
    <property type="term" value="F:cytochrome-c oxidase activity"/>
    <property type="evidence" value="ECO:0007669"/>
    <property type="project" value="UniProtKB-EC"/>
</dbReference>
<evidence type="ECO:0000256" key="11">
    <source>
        <dbReference type="ARBA" id="ARBA00023136"/>
    </source>
</evidence>
<dbReference type="EC" id="7.1.1.9" evidence="15"/>
<feature type="transmembrane region" description="Helical" evidence="16">
    <location>
        <begin position="12"/>
        <end position="35"/>
    </location>
</feature>
<keyword evidence="9 16" id="KW-1133">Transmembrane helix</keyword>
<evidence type="ECO:0000256" key="2">
    <source>
        <dbReference type="ARBA" id="ARBA00007866"/>
    </source>
</evidence>
<evidence type="ECO:0000256" key="10">
    <source>
        <dbReference type="ARBA" id="ARBA00023008"/>
    </source>
</evidence>
<dbReference type="EMBL" id="VBAK01000015">
    <property type="protein sequence ID" value="TMI93829.1"/>
    <property type="molecule type" value="Genomic_DNA"/>
</dbReference>
<dbReference type="Gene3D" id="2.60.40.420">
    <property type="entry name" value="Cupredoxins - blue copper proteins"/>
    <property type="match status" value="1"/>
</dbReference>
<keyword evidence="8 14" id="KW-0249">Electron transport</keyword>
<keyword evidence="7" id="KW-1278">Translocase</keyword>
<keyword evidence="5 14" id="KW-0812">Transmembrane</keyword>
<dbReference type="PROSITE" id="PS00078">
    <property type="entry name" value="COX2"/>
    <property type="match status" value="1"/>
</dbReference>
<comment type="subcellular location">
    <subcellularLocation>
        <location evidence="14">Cell membrane</location>
        <topology evidence="14">Multi-pass membrane protein</topology>
    </subcellularLocation>
    <subcellularLocation>
        <location evidence="1">Membrane</location>
        <topology evidence="1">Multi-pass membrane protein</topology>
    </subcellularLocation>
</comment>